<evidence type="ECO:0000313" key="2">
    <source>
        <dbReference type="EMBL" id="CAH2091790.1"/>
    </source>
</evidence>
<proteinExistence type="predicted"/>
<keyword evidence="3" id="KW-1185">Reference proteome</keyword>
<name>A0AAU9U4T7_EUPED</name>
<feature type="compositionally biased region" description="Polar residues" evidence="1">
    <location>
        <begin position="247"/>
        <end position="282"/>
    </location>
</feature>
<dbReference type="Proteomes" id="UP001153954">
    <property type="component" value="Unassembled WGS sequence"/>
</dbReference>
<feature type="compositionally biased region" description="Basic and acidic residues" evidence="1">
    <location>
        <begin position="135"/>
        <end position="213"/>
    </location>
</feature>
<feature type="compositionally biased region" description="Polar residues" evidence="1">
    <location>
        <begin position="308"/>
        <end position="326"/>
    </location>
</feature>
<comment type="caution">
    <text evidence="2">The sequence shown here is derived from an EMBL/GenBank/DDBJ whole genome shotgun (WGS) entry which is preliminary data.</text>
</comment>
<reference evidence="2" key="1">
    <citation type="submission" date="2022-03" db="EMBL/GenBank/DDBJ databases">
        <authorList>
            <person name="Tunstrom K."/>
        </authorList>
    </citation>
    <scope>NUCLEOTIDE SEQUENCE</scope>
</reference>
<dbReference type="AlphaFoldDB" id="A0AAU9U4T7"/>
<organism evidence="2 3">
    <name type="scientific">Euphydryas editha</name>
    <name type="common">Edith's checkerspot</name>
    <dbReference type="NCBI Taxonomy" id="104508"/>
    <lineage>
        <taxon>Eukaryota</taxon>
        <taxon>Metazoa</taxon>
        <taxon>Ecdysozoa</taxon>
        <taxon>Arthropoda</taxon>
        <taxon>Hexapoda</taxon>
        <taxon>Insecta</taxon>
        <taxon>Pterygota</taxon>
        <taxon>Neoptera</taxon>
        <taxon>Endopterygota</taxon>
        <taxon>Lepidoptera</taxon>
        <taxon>Glossata</taxon>
        <taxon>Ditrysia</taxon>
        <taxon>Papilionoidea</taxon>
        <taxon>Nymphalidae</taxon>
        <taxon>Nymphalinae</taxon>
        <taxon>Euphydryas</taxon>
    </lineage>
</organism>
<feature type="region of interest" description="Disordered" evidence="1">
    <location>
        <begin position="69"/>
        <end position="326"/>
    </location>
</feature>
<feature type="compositionally biased region" description="Polar residues" evidence="1">
    <location>
        <begin position="82"/>
        <end position="109"/>
    </location>
</feature>
<evidence type="ECO:0000313" key="3">
    <source>
        <dbReference type="Proteomes" id="UP001153954"/>
    </source>
</evidence>
<feature type="compositionally biased region" description="Basic and acidic residues" evidence="1">
    <location>
        <begin position="110"/>
        <end position="127"/>
    </location>
</feature>
<accession>A0AAU9U4T7</accession>
<evidence type="ECO:0000256" key="1">
    <source>
        <dbReference type="SAM" id="MobiDB-lite"/>
    </source>
</evidence>
<gene>
    <name evidence="2" type="ORF">EEDITHA_LOCUS7621</name>
</gene>
<dbReference type="EMBL" id="CAKOGL010000011">
    <property type="protein sequence ID" value="CAH2091790.1"/>
    <property type="molecule type" value="Genomic_DNA"/>
</dbReference>
<feature type="compositionally biased region" description="Polar residues" evidence="1">
    <location>
        <begin position="214"/>
        <end position="225"/>
    </location>
</feature>
<feature type="compositionally biased region" description="Polar residues" evidence="1">
    <location>
        <begin position="291"/>
        <end position="301"/>
    </location>
</feature>
<sequence>MLRFLGFRASVNFSQDKGTVTDNIHISSGLELVGAYKSNTEFIDNVSFREPAKRITPAMVKLPNLQPVPSVKLSKSSNNVSTAQNETTNIRNSAPDLQQTNSNVKLTKSQIREQKNLEKKRLAEQAKRNRLAAQEQKKRDKAAQEQLKKDKLAAEKQAKRDKLAAQEQQKREKKVLQEQQKRDKLAAQEKLKRDKLAAQEQKKQEKLRNEAEKNGQQARTSQNRNKATERPISLKQVPVPPPMPGLTNPQTQRPAAYSTNTLDSSISKSSGPPPYSTTVEGKQNTRDMENISFSKPASDSGSWDMISQHRQQLQRPANVGKTATKQTHLDLNYNVASSNVTKDNSEA</sequence>
<protein>
    <submittedName>
        <fullName evidence="2">Uncharacterized protein</fullName>
    </submittedName>
</protein>
<feature type="compositionally biased region" description="Low complexity" evidence="1">
    <location>
        <begin position="69"/>
        <end position="81"/>
    </location>
</feature>